<protein>
    <submittedName>
        <fullName evidence="1">Uncharacterized protein</fullName>
    </submittedName>
</protein>
<organism evidence="1 2">
    <name type="scientific">Bythopirellula polymerisocia</name>
    <dbReference type="NCBI Taxonomy" id="2528003"/>
    <lineage>
        <taxon>Bacteria</taxon>
        <taxon>Pseudomonadati</taxon>
        <taxon>Planctomycetota</taxon>
        <taxon>Planctomycetia</taxon>
        <taxon>Pirellulales</taxon>
        <taxon>Lacipirellulaceae</taxon>
        <taxon>Bythopirellula</taxon>
    </lineage>
</organism>
<gene>
    <name evidence="1" type="ORF">Pla144_11890</name>
</gene>
<dbReference type="AlphaFoldDB" id="A0A5C6CZV1"/>
<keyword evidence="2" id="KW-1185">Reference proteome</keyword>
<sequence>MTFGRTVGYRSVPGVALRLPQTTMIEGLWPNAEVED</sequence>
<dbReference type="EMBL" id="SJPS01000001">
    <property type="protein sequence ID" value="TWU30403.1"/>
    <property type="molecule type" value="Genomic_DNA"/>
</dbReference>
<dbReference type="Proteomes" id="UP000318437">
    <property type="component" value="Unassembled WGS sequence"/>
</dbReference>
<proteinExistence type="predicted"/>
<reference evidence="1 2" key="1">
    <citation type="submission" date="2019-02" db="EMBL/GenBank/DDBJ databases">
        <title>Deep-cultivation of Planctomycetes and their phenomic and genomic characterization uncovers novel biology.</title>
        <authorList>
            <person name="Wiegand S."/>
            <person name="Jogler M."/>
            <person name="Boedeker C."/>
            <person name="Pinto D."/>
            <person name="Vollmers J."/>
            <person name="Rivas-Marin E."/>
            <person name="Kohn T."/>
            <person name="Peeters S.H."/>
            <person name="Heuer A."/>
            <person name="Rast P."/>
            <person name="Oberbeckmann S."/>
            <person name="Bunk B."/>
            <person name="Jeske O."/>
            <person name="Meyerdierks A."/>
            <person name="Storesund J.E."/>
            <person name="Kallscheuer N."/>
            <person name="Luecker S."/>
            <person name="Lage O.M."/>
            <person name="Pohl T."/>
            <person name="Merkel B.J."/>
            <person name="Hornburger P."/>
            <person name="Mueller R.-W."/>
            <person name="Bruemmer F."/>
            <person name="Labrenz M."/>
            <person name="Spormann A.M."/>
            <person name="Op Den Camp H."/>
            <person name="Overmann J."/>
            <person name="Amann R."/>
            <person name="Jetten M.S.M."/>
            <person name="Mascher T."/>
            <person name="Medema M.H."/>
            <person name="Devos D.P."/>
            <person name="Kaster A.-K."/>
            <person name="Ovreas L."/>
            <person name="Rohde M."/>
            <person name="Galperin M.Y."/>
            <person name="Jogler C."/>
        </authorList>
    </citation>
    <scope>NUCLEOTIDE SEQUENCE [LARGE SCALE GENOMIC DNA]</scope>
    <source>
        <strain evidence="1 2">Pla144</strain>
    </source>
</reference>
<comment type="caution">
    <text evidence="1">The sequence shown here is derived from an EMBL/GenBank/DDBJ whole genome shotgun (WGS) entry which is preliminary data.</text>
</comment>
<name>A0A5C6CZV1_9BACT</name>
<accession>A0A5C6CZV1</accession>
<evidence type="ECO:0000313" key="2">
    <source>
        <dbReference type="Proteomes" id="UP000318437"/>
    </source>
</evidence>
<evidence type="ECO:0000313" key="1">
    <source>
        <dbReference type="EMBL" id="TWU30403.1"/>
    </source>
</evidence>